<keyword evidence="2" id="KW-0812">Transmembrane</keyword>
<feature type="compositionally biased region" description="Low complexity" evidence="1">
    <location>
        <begin position="93"/>
        <end position="115"/>
    </location>
</feature>
<feature type="region of interest" description="Disordered" evidence="1">
    <location>
        <begin position="1"/>
        <end position="129"/>
    </location>
</feature>
<evidence type="ECO:0000313" key="3">
    <source>
        <dbReference type="EMBL" id="NNG36774.1"/>
    </source>
</evidence>
<accession>A0A849A732</accession>
<comment type="caution">
    <text evidence="3">The sequence shown here is derived from an EMBL/GenBank/DDBJ whole genome shotgun (WGS) entry which is preliminary data.</text>
</comment>
<dbReference type="InterPro" id="IPR011009">
    <property type="entry name" value="Kinase-like_dom_sf"/>
</dbReference>
<keyword evidence="2" id="KW-0472">Membrane</keyword>
<dbReference type="Gene3D" id="3.30.200.20">
    <property type="entry name" value="Phosphorylase Kinase, domain 1"/>
    <property type="match status" value="1"/>
</dbReference>
<evidence type="ECO:0008006" key="5">
    <source>
        <dbReference type="Google" id="ProtNLM"/>
    </source>
</evidence>
<feature type="compositionally biased region" description="Low complexity" evidence="1">
    <location>
        <begin position="16"/>
        <end position="29"/>
    </location>
</feature>
<dbReference type="AlphaFoldDB" id="A0A849A732"/>
<feature type="region of interest" description="Disordered" evidence="1">
    <location>
        <begin position="368"/>
        <end position="394"/>
    </location>
</feature>
<keyword evidence="4" id="KW-1185">Reference proteome</keyword>
<feature type="compositionally biased region" description="Low complexity" evidence="1">
    <location>
        <begin position="48"/>
        <end position="82"/>
    </location>
</feature>
<dbReference type="Proteomes" id="UP000562984">
    <property type="component" value="Unassembled WGS sequence"/>
</dbReference>
<evidence type="ECO:0000256" key="1">
    <source>
        <dbReference type="SAM" id="MobiDB-lite"/>
    </source>
</evidence>
<sequence length="646" mass="66030">MANDQPDAQVPGNPSGDGTPAGGATPAGDAGHRSDPAAGHGAPGNNSADPNADPGTAAANNAADNTAGNNSANSNNDTATDALPNTGQDAIHGDTQQGDTQQGDTQQGDTQQGDTQQEETPELAPGATVGGRYRLVTLVTTDHAGNRFWRARDTVLPRDMAITLLPDSSGASATVARTLRAGRLHHIGLPQTLDLGTDHGQTFVVGQWVDGATLTDLLSHGPLEPAVASSIAGRLADAVAEAHRNGLALGSITPSLIRVNVDGQVRFSHVIAHAAAAPDADIRAVGGLLYLMLTGLWPASNTLPALTEPGIRSAPMRDGREAPADEVNPAVPPALAQLTERALHPEDPDGISAVAALATLLRTPENAAGGFDPRAAATPAHGPVEPPPTMSPADKRLRRERRLKLSVAVAFLAAFVALILIVVGTLARNTLADIDRSNKSDLGLITTGSSTTARATTVAGGAPAASGAASSGPQTSGSPSSSAAPSAPVAIVGGQVYDPNGTGKPDNPDLVDLLWDKNAAKGWQTDQYKQQFGPNGYKTGVGVTLQFDKPVKPTSVTVTPALDPTTGQAATQGMQVQIRSADSINPPLDATQVLAQGTINAAPAEFPINNAPTSRYLIVFVTRTVDNAPGGRWWAQIGEVSVQGTQ</sequence>
<gene>
    <name evidence="3" type="ORF">HKD39_13840</name>
</gene>
<dbReference type="RefSeq" id="WP_171200469.1">
    <property type="nucleotide sequence ID" value="NZ_JABEND010000008.1"/>
</dbReference>
<dbReference type="SUPFAM" id="SSF56112">
    <property type="entry name" value="Protein kinase-like (PK-like)"/>
    <property type="match status" value="1"/>
</dbReference>
<feature type="region of interest" description="Disordered" evidence="1">
    <location>
        <begin position="450"/>
        <end position="486"/>
    </location>
</feature>
<keyword evidence="2" id="KW-1133">Transmembrane helix</keyword>
<name>A0A849A732_9ACTN</name>
<evidence type="ECO:0000256" key="2">
    <source>
        <dbReference type="SAM" id="Phobius"/>
    </source>
</evidence>
<dbReference type="Gene3D" id="1.10.510.10">
    <property type="entry name" value="Transferase(Phosphotransferase) domain 1"/>
    <property type="match status" value="1"/>
</dbReference>
<protein>
    <recommendedName>
        <fullName evidence="5">Protein kinase domain-containing protein</fullName>
    </recommendedName>
</protein>
<proteinExistence type="predicted"/>
<dbReference type="CDD" id="cd13973">
    <property type="entry name" value="PK_MviN-like"/>
    <property type="match status" value="1"/>
</dbReference>
<reference evidence="3 4" key="1">
    <citation type="submission" date="2020-05" db="EMBL/GenBank/DDBJ databases">
        <title>Nakamurella sp. DB0629 isolated from air conditioner.</title>
        <authorList>
            <person name="Kim D.H."/>
            <person name="Kim D.-U."/>
        </authorList>
    </citation>
    <scope>NUCLEOTIDE SEQUENCE [LARGE SCALE GENOMIC DNA]</scope>
    <source>
        <strain evidence="3 4">DB0629</strain>
    </source>
</reference>
<evidence type="ECO:0000313" key="4">
    <source>
        <dbReference type="Proteomes" id="UP000562984"/>
    </source>
</evidence>
<feature type="transmembrane region" description="Helical" evidence="2">
    <location>
        <begin position="405"/>
        <end position="427"/>
    </location>
</feature>
<organism evidence="3 4">
    <name type="scientific">Nakamurella aerolata</name>
    <dbReference type="NCBI Taxonomy" id="1656892"/>
    <lineage>
        <taxon>Bacteria</taxon>
        <taxon>Bacillati</taxon>
        <taxon>Actinomycetota</taxon>
        <taxon>Actinomycetes</taxon>
        <taxon>Nakamurellales</taxon>
        <taxon>Nakamurellaceae</taxon>
        <taxon>Nakamurella</taxon>
    </lineage>
</organism>
<dbReference type="EMBL" id="JABEND010000008">
    <property type="protein sequence ID" value="NNG36774.1"/>
    <property type="molecule type" value="Genomic_DNA"/>
</dbReference>